<dbReference type="Pfam" id="PF00098">
    <property type="entry name" value="zf-CCHC"/>
    <property type="match status" value="1"/>
</dbReference>
<protein>
    <recommendedName>
        <fullName evidence="4">CCHC-type domain-containing protein</fullName>
    </recommendedName>
</protein>
<proteinExistence type="predicted"/>
<dbReference type="InterPro" id="IPR036875">
    <property type="entry name" value="Znf_CCHC_sf"/>
</dbReference>
<dbReference type="EMBL" id="GL732897">
    <property type="protein sequence ID" value="EFX64014.1"/>
    <property type="molecule type" value="Genomic_DNA"/>
</dbReference>
<organism evidence="5 6">
    <name type="scientific">Daphnia pulex</name>
    <name type="common">Water flea</name>
    <dbReference type="NCBI Taxonomy" id="6669"/>
    <lineage>
        <taxon>Eukaryota</taxon>
        <taxon>Metazoa</taxon>
        <taxon>Ecdysozoa</taxon>
        <taxon>Arthropoda</taxon>
        <taxon>Crustacea</taxon>
        <taxon>Branchiopoda</taxon>
        <taxon>Diplostraca</taxon>
        <taxon>Cladocera</taxon>
        <taxon>Anomopoda</taxon>
        <taxon>Daphniidae</taxon>
        <taxon>Daphnia</taxon>
    </lineage>
</organism>
<feature type="domain" description="CCHC-type" evidence="4">
    <location>
        <begin position="596"/>
        <end position="610"/>
    </location>
</feature>
<evidence type="ECO:0000313" key="6">
    <source>
        <dbReference type="Proteomes" id="UP000000305"/>
    </source>
</evidence>
<feature type="coiled-coil region" evidence="2">
    <location>
        <begin position="392"/>
        <end position="419"/>
    </location>
</feature>
<keyword evidence="6" id="KW-1185">Reference proteome</keyword>
<reference evidence="5 6" key="1">
    <citation type="journal article" date="2011" name="Science">
        <title>The ecoresponsive genome of Daphnia pulex.</title>
        <authorList>
            <person name="Colbourne J.K."/>
            <person name="Pfrender M.E."/>
            <person name="Gilbert D."/>
            <person name="Thomas W.K."/>
            <person name="Tucker A."/>
            <person name="Oakley T.H."/>
            <person name="Tokishita S."/>
            <person name="Aerts A."/>
            <person name="Arnold G.J."/>
            <person name="Basu M.K."/>
            <person name="Bauer D.J."/>
            <person name="Caceres C.E."/>
            <person name="Carmel L."/>
            <person name="Casola C."/>
            <person name="Choi J.H."/>
            <person name="Detter J.C."/>
            <person name="Dong Q."/>
            <person name="Dusheyko S."/>
            <person name="Eads B.D."/>
            <person name="Frohlich T."/>
            <person name="Geiler-Samerotte K.A."/>
            <person name="Gerlach D."/>
            <person name="Hatcher P."/>
            <person name="Jogdeo S."/>
            <person name="Krijgsveld J."/>
            <person name="Kriventseva E.V."/>
            <person name="Kultz D."/>
            <person name="Laforsch C."/>
            <person name="Lindquist E."/>
            <person name="Lopez J."/>
            <person name="Manak J.R."/>
            <person name="Muller J."/>
            <person name="Pangilinan J."/>
            <person name="Patwardhan R.P."/>
            <person name="Pitluck S."/>
            <person name="Pritham E.J."/>
            <person name="Rechtsteiner A."/>
            <person name="Rho M."/>
            <person name="Rogozin I.B."/>
            <person name="Sakarya O."/>
            <person name="Salamov A."/>
            <person name="Schaack S."/>
            <person name="Shapiro H."/>
            <person name="Shiga Y."/>
            <person name="Skalitzky C."/>
            <person name="Smith Z."/>
            <person name="Souvorov A."/>
            <person name="Sung W."/>
            <person name="Tang Z."/>
            <person name="Tsuchiya D."/>
            <person name="Tu H."/>
            <person name="Vos H."/>
            <person name="Wang M."/>
            <person name="Wolf Y.I."/>
            <person name="Yamagata H."/>
            <person name="Yamada T."/>
            <person name="Ye Y."/>
            <person name="Shaw J.R."/>
            <person name="Andrews J."/>
            <person name="Crease T.J."/>
            <person name="Tang H."/>
            <person name="Lucas S.M."/>
            <person name="Robertson H.M."/>
            <person name="Bork P."/>
            <person name="Koonin E.V."/>
            <person name="Zdobnov E.M."/>
            <person name="Grigoriev I.V."/>
            <person name="Lynch M."/>
            <person name="Boore J.L."/>
        </authorList>
    </citation>
    <scope>NUCLEOTIDE SEQUENCE [LARGE SCALE GENOMIC DNA]</scope>
</reference>
<dbReference type="GO" id="GO:0008270">
    <property type="term" value="F:zinc ion binding"/>
    <property type="evidence" value="ECO:0007669"/>
    <property type="project" value="UniProtKB-KW"/>
</dbReference>
<keyword evidence="1" id="KW-0862">Zinc</keyword>
<keyword evidence="1" id="KW-0479">Metal-binding</keyword>
<keyword evidence="1" id="KW-0863">Zinc-finger</keyword>
<dbReference type="SMART" id="SM00343">
    <property type="entry name" value="ZnF_C2HC"/>
    <property type="match status" value="1"/>
</dbReference>
<dbReference type="GO" id="GO:0003676">
    <property type="term" value="F:nucleic acid binding"/>
    <property type="evidence" value="ECO:0007669"/>
    <property type="project" value="InterPro"/>
</dbReference>
<dbReference type="InterPro" id="IPR001878">
    <property type="entry name" value="Znf_CCHC"/>
</dbReference>
<dbReference type="HOGENOM" id="CLU_019800_0_0_1"/>
<dbReference type="KEGG" id="dpx:DAPPUDRAFT_118615"/>
<dbReference type="SUPFAM" id="SSF57756">
    <property type="entry name" value="Retrovirus zinc finger-like domains"/>
    <property type="match status" value="1"/>
</dbReference>
<evidence type="ECO:0000259" key="4">
    <source>
        <dbReference type="PROSITE" id="PS50158"/>
    </source>
</evidence>
<dbReference type="AlphaFoldDB" id="E9HW65"/>
<feature type="compositionally biased region" description="Polar residues" evidence="3">
    <location>
        <begin position="510"/>
        <end position="531"/>
    </location>
</feature>
<feature type="compositionally biased region" description="Basic and acidic residues" evidence="3">
    <location>
        <begin position="446"/>
        <end position="459"/>
    </location>
</feature>
<feature type="compositionally biased region" description="Polar residues" evidence="3">
    <location>
        <begin position="462"/>
        <end position="474"/>
    </location>
</feature>
<keyword evidence="2" id="KW-0175">Coiled coil</keyword>
<feature type="compositionally biased region" description="Polar residues" evidence="3">
    <location>
        <begin position="482"/>
        <end position="501"/>
    </location>
</feature>
<gene>
    <name evidence="5" type="ORF">DAPPUDRAFT_118615</name>
</gene>
<feature type="coiled-coil region" evidence="2">
    <location>
        <begin position="246"/>
        <end position="294"/>
    </location>
</feature>
<accession>E9HW65</accession>
<dbReference type="PROSITE" id="PS50158">
    <property type="entry name" value="ZF_CCHC"/>
    <property type="match status" value="1"/>
</dbReference>
<name>E9HW65_DAPPU</name>
<dbReference type="InParanoid" id="E9HW65"/>
<evidence type="ECO:0000256" key="3">
    <source>
        <dbReference type="SAM" id="MobiDB-lite"/>
    </source>
</evidence>
<evidence type="ECO:0000313" key="5">
    <source>
        <dbReference type="EMBL" id="EFX64014.1"/>
    </source>
</evidence>
<evidence type="ECO:0000256" key="1">
    <source>
        <dbReference type="PROSITE-ProRule" id="PRU00047"/>
    </source>
</evidence>
<dbReference type="OrthoDB" id="430476at2759"/>
<evidence type="ECO:0000256" key="2">
    <source>
        <dbReference type="SAM" id="Coils"/>
    </source>
</evidence>
<sequence>MTTPTLPSKDTSYAALNESLIGEVDLEEDSYIRSLPQNILPIRERFLLQWNELIKLTKDVADRTSTRRVTRSDFLAKQKDIKSQVYNSLKQYTYEFYKKELGGSQYITGEAREKVVDDIATYLVQLKGDSLVYNPLIQNIRTAHSKEVEFRNKAFKVFRRELIFKQLSLENYAKSLEAQLETQKAKSEREVDNVRRDLSKKLTDCLIDNTRLTAEVDNLQLSNVKQATRIAELNSKVEDHQTSGENKSFFNEYEAVKRDLETTEDNLSKSDEYIKNLKDTLTQVENDSKDKVKQLVDSYNALKIVLDETIAPPEAIVLARSLRKIRGEAKQKILLKGLLPKIVQVVWTRIDVNSSYEDVCEIVYAAETIVNRMEQNEDKSLKATIAGISAHEDEQDVELQRQKNKLSKLEKQLAEINNDPTAQQETPAVVLPTVAITEAYNRHRSPSGDRRRSHSEGRIRFQQPSQQRQNTDSSYSRDRGRNNTYYHSRSPSRNRYNPNSDVRQRREQTPPRQNYSGSQTGRTQFPRPNNDSYRRRFSDNNSFQRNRNFQDQRSAPANYRPINSNFRPAPYNGARPRTNGGYEQQREVRNRRDIECYACGKRGHYARECRTNPPGAPQQQQ</sequence>
<feature type="compositionally biased region" description="Polar residues" evidence="3">
    <location>
        <begin position="539"/>
        <end position="566"/>
    </location>
</feature>
<feature type="region of interest" description="Disordered" evidence="3">
    <location>
        <begin position="437"/>
        <end position="586"/>
    </location>
</feature>
<dbReference type="Gene3D" id="4.10.60.10">
    <property type="entry name" value="Zinc finger, CCHC-type"/>
    <property type="match status" value="1"/>
</dbReference>
<dbReference type="Proteomes" id="UP000000305">
    <property type="component" value="Unassembled WGS sequence"/>
</dbReference>
<dbReference type="PhylomeDB" id="E9HW65"/>